<evidence type="ECO:0000313" key="12">
    <source>
        <dbReference type="EMBL" id="AKG91390.1"/>
    </source>
</evidence>
<dbReference type="PRINTS" id="PR00983">
    <property type="entry name" value="TRNASYNTHCYS"/>
</dbReference>
<evidence type="ECO:0000256" key="6">
    <source>
        <dbReference type="ARBA" id="ARBA00022840"/>
    </source>
</evidence>
<dbReference type="Gene3D" id="3.40.50.620">
    <property type="entry name" value="HUPs"/>
    <property type="match status" value="1"/>
</dbReference>
<feature type="binding site" evidence="10">
    <location>
        <position position="236"/>
    </location>
    <ligand>
        <name>Zn(2+)</name>
        <dbReference type="ChEBI" id="CHEBI:29105"/>
    </ligand>
</feature>
<dbReference type="InterPro" id="IPR015273">
    <property type="entry name" value="Cys-tRNA-synt_Ia_DALR"/>
</dbReference>
<dbReference type="HAMAP" id="MF_00041">
    <property type="entry name" value="Cys_tRNA_synth"/>
    <property type="match status" value="1"/>
</dbReference>
<dbReference type="RefSeq" id="WP_048095475.1">
    <property type="nucleotide sequence ID" value="NZ_CP011267.1"/>
</dbReference>
<dbReference type="EMBL" id="CP011267">
    <property type="protein sequence ID" value="AKG91390.1"/>
    <property type="molecule type" value="Genomic_DNA"/>
</dbReference>
<dbReference type="PATRIC" id="fig|113653.22.peg.1293"/>
<evidence type="ECO:0000256" key="5">
    <source>
        <dbReference type="ARBA" id="ARBA00022833"/>
    </source>
</evidence>
<dbReference type="GO" id="GO:0005524">
    <property type="term" value="F:ATP binding"/>
    <property type="evidence" value="ECO:0007669"/>
    <property type="project" value="UniProtKB-UniRule"/>
</dbReference>
<keyword evidence="8 10" id="KW-0030">Aminoacyl-tRNA synthetase</keyword>
<gene>
    <name evidence="10" type="primary">cysS</name>
    <name evidence="12" type="ORF">GAH_01308</name>
</gene>
<feature type="binding site" evidence="10">
    <location>
        <position position="211"/>
    </location>
    <ligand>
        <name>Zn(2+)</name>
        <dbReference type="ChEBI" id="CHEBI:29105"/>
    </ligand>
</feature>
<keyword evidence="7 10" id="KW-0648">Protein biosynthesis</keyword>
<dbReference type="InterPro" id="IPR032678">
    <property type="entry name" value="tRNA-synt_1_cat_dom"/>
</dbReference>
<dbReference type="InParanoid" id="A0A0F7IEI6"/>
<dbReference type="KEGG" id="gah:GAH_01308"/>
<dbReference type="InterPro" id="IPR024909">
    <property type="entry name" value="Cys-tRNA/MSH_ligase"/>
</dbReference>
<dbReference type="Gene3D" id="1.20.120.1910">
    <property type="entry name" value="Cysteine-tRNA ligase, C-terminal anti-codon recognition domain"/>
    <property type="match status" value="1"/>
</dbReference>
<dbReference type="Pfam" id="PF01406">
    <property type="entry name" value="tRNA-synt_1e"/>
    <property type="match status" value="1"/>
</dbReference>
<evidence type="ECO:0000313" key="13">
    <source>
        <dbReference type="Proteomes" id="UP000034723"/>
    </source>
</evidence>
<keyword evidence="2 10" id="KW-0436">Ligase</keyword>
<evidence type="ECO:0000256" key="7">
    <source>
        <dbReference type="ARBA" id="ARBA00022917"/>
    </source>
</evidence>
<name>A0A0F7IEI6_9EURY</name>
<evidence type="ECO:0000256" key="10">
    <source>
        <dbReference type="HAMAP-Rule" id="MF_00041"/>
    </source>
</evidence>
<keyword evidence="5 10" id="KW-0862">Zinc</keyword>
<feature type="binding site" evidence="10">
    <location>
        <position position="271"/>
    </location>
    <ligand>
        <name>ATP</name>
        <dbReference type="ChEBI" id="CHEBI:30616"/>
    </ligand>
</feature>
<reference evidence="12 13" key="1">
    <citation type="submission" date="2015-04" db="EMBL/GenBank/DDBJ databases">
        <title>The complete genome sequence of the hyperthermophilic, obligate iron-reducing archaeon Geoglobus ahangari strain 234T.</title>
        <authorList>
            <person name="Manzella M.P."/>
            <person name="Holmes D.E."/>
            <person name="Rocheleau J.M."/>
            <person name="Chung A."/>
            <person name="Reguera G."/>
            <person name="Kashefi K."/>
        </authorList>
    </citation>
    <scope>NUCLEOTIDE SEQUENCE [LARGE SCALE GENOMIC DNA]</scope>
    <source>
        <strain evidence="12 13">234</strain>
    </source>
</reference>
<feature type="short sequence motif" description="'KMSKS' region" evidence="10">
    <location>
        <begin position="268"/>
        <end position="272"/>
    </location>
</feature>
<evidence type="ECO:0000256" key="4">
    <source>
        <dbReference type="ARBA" id="ARBA00022741"/>
    </source>
</evidence>
<keyword evidence="3 10" id="KW-0479">Metal-binding</keyword>
<evidence type="ECO:0000256" key="9">
    <source>
        <dbReference type="ARBA" id="ARBA00047398"/>
    </source>
</evidence>
<dbReference type="OrthoDB" id="9445at2157"/>
<dbReference type="CDD" id="cd00672">
    <property type="entry name" value="CysRS_core"/>
    <property type="match status" value="1"/>
</dbReference>
<dbReference type="InterPro" id="IPR014729">
    <property type="entry name" value="Rossmann-like_a/b/a_fold"/>
</dbReference>
<dbReference type="GO" id="GO:0008270">
    <property type="term" value="F:zinc ion binding"/>
    <property type="evidence" value="ECO:0007669"/>
    <property type="project" value="UniProtKB-UniRule"/>
</dbReference>
<keyword evidence="13" id="KW-1185">Reference proteome</keyword>
<dbReference type="GO" id="GO:0006423">
    <property type="term" value="P:cysteinyl-tRNA aminoacylation"/>
    <property type="evidence" value="ECO:0007669"/>
    <property type="project" value="UniProtKB-UniRule"/>
</dbReference>
<evidence type="ECO:0000256" key="3">
    <source>
        <dbReference type="ARBA" id="ARBA00022723"/>
    </source>
</evidence>
<feature type="binding site" evidence="10">
    <location>
        <position position="25"/>
    </location>
    <ligand>
        <name>Zn(2+)</name>
        <dbReference type="ChEBI" id="CHEBI:29105"/>
    </ligand>
</feature>
<protein>
    <recommendedName>
        <fullName evidence="10">Cysteine--tRNA ligase</fullName>
        <ecNumber evidence="10">6.1.1.16</ecNumber>
    </recommendedName>
    <alternativeName>
        <fullName evidence="10">Cysteinyl-tRNA synthetase</fullName>
        <shortName evidence="10">CysRS</shortName>
    </alternativeName>
</protein>
<keyword evidence="10" id="KW-0963">Cytoplasm</keyword>
<dbReference type="EC" id="6.1.1.16" evidence="10"/>
<dbReference type="GO" id="GO:0004817">
    <property type="term" value="F:cysteine-tRNA ligase activity"/>
    <property type="evidence" value="ECO:0007669"/>
    <property type="project" value="UniProtKB-UniRule"/>
</dbReference>
<dbReference type="GeneID" id="24803879"/>
<comment type="catalytic activity">
    <reaction evidence="9 10">
        <text>tRNA(Cys) + L-cysteine + ATP = L-cysteinyl-tRNA(Cys) + AMP + diphosphate</text>
        <dbReference type="Rhea" id="RHEA:17773"/>
        <dbReference type="Rhea" id="RHEA-COMP:9661"/>
        <dbReference type="Rhea" id="RHEA-COMP:9679"/>
        <dbReference type="ChEBI" id="CHEBI:30616"/>
        <dbReference type="ChEBI" id="CHEBI:33019"/>
        <dbReference type="ChEBI" id="CHEBI:35235"/>
        <dbReference type="ChEBI" id="CHEBI:78442"/>
        <dbReference type="ChEBI" id="CHEBI:78517"/>
        <dbReference type="ChEBI" id="CHEBI:456215"/>
        <dbReference type="EC" id="6.1.1.16"/>
    </reaction>
</comment>
<dbReference type="NCBIfam" id="TIGR00435">
    <property type="entry name" value="cysS"/>
    <property type="match status" value="1"/>
</dbReference>
<dbReference type="SUPFAM" id="SSF52374">
    <property type="entry name" value="Nucleotidylyl transferase"/>
    <property type="match status" value="1"/>
</dbReference>
<evidence type="ECO:0000256" key="2">
    <source>
        <dbReference type="ARBA" id="ARBA00022598"/>
    </source>
</evidence>
<comment type="similarity">
    <text evidence="1 10">Belongs to the class-I aminoacyl-tRNA synthetase family.</text>
</comment>
<organism evidence="12 13">
    <name type="scientific">Geoglobus ahangari</name>
    <dbReference type="NCBI Taxonomy" id="113653"/>
    <lineage>
        <taxon>Archaea</taxon>
        <taxon>Methanobacteriati</taxon>
        <taxon>Methanobacteriota</taxon>
        <taxon>Archaeoglobi</taxon>
        <taxon>Archaeoglobales</taxon>
        <taxon>Archaeoglobaceae</taxon>
        <taxon>Geoglobus</taxon>
    </lineage>
</organism>
<dbReference type="SUPFAM" id="SSF47323">
    <property type="entry name" value="Anticodon-binding domain of a subclass of class I aminoacyl-tRNA synthetases"/>
    <property type="match status" value="1"/>
</dbReference>
<dbReference type="InterPro" id="IPR009080">
    <property type="entry name" value="tRNAsynth_Ia_anticodon-bd"/>
</dbReference>
<feature type="binding site" evidence="10">
    <location>
        <position position="240"/>
    </location>
    <ligand>
        <name>Zn(2+)</name>
        <dbReference type="ChEBI" id="CHEBI:29105"/>
    </ligand>
</feature>
<sequence length="465" mass="54085">MKLFDTMQKRLVDLELGDEVRIYVCGITAYDYSHIGHARNVVLFDTLRRFLEFREHRVIMVQNFTDIDDKIINRAVSEGRKALEISSLFIEEFMRDVEELNVKECIRPKVSDYILQIIQAVQRLIEKGYAYTVEKENGEDVYFHVPAFDGYGKLSGLSTEELKKHRIEPDPMKKDPRDFALWKAAKKEDFEAESYFDSPWGPGRPGWHIECSIMSSEILGTPFDIHGGGMDLIFPHHENERAQSYALHGVEPVRYWVHNNFVTVNGEKMSKSLGNIIRIRDVVERHGGMALRYLLLSAHYRHPLDYSEERVVEAKRSYEYLLNSLRNADMEIAYLKTFGGERDGDEIPSFMDAFVEALENDFNTPKALAVMHELASNINSRQFSAGLNSLERAFEELHTMMDVMGLVRDYRRSPVLGEEDRSRVLEREVARRKREFDVADRIRDEFKNRGIVLVDTKHGTRWYLA</sequence>
<dbReference type="GO" id="GO:0005737">
    <property type="term" value="C:cytoplasm"/>
    <property type="evidence" value="ECO:0007669"/>
    <property type="project" value="UniProtKB-SubCell"/>
</dbReference>
<dbReference type="InterPro" id="IPR015803">
    <property type="entry name" value="Cys-tRNA-ligase"/>
</dbReference>
<dbReference type="Pfam" id="PF09190">
    <property type="entry name" value="DALR_2"/>
    <property type="match status" value="1"/>
</dbReference>
<dbReference type="PANTHER" id="PTHR10890">
    <property type="entry name" value="CYSTEINYL-TRNA SYNTHETASE"/>
    <property type="match status" value="1"/>
</dbReference>
<evidence type="ECO:0000256" key="1">
    <source>
        <dbReference type="ARBA" id="ARBA00005594"/>
    </source>
</evidence>
<feature type="domain" description="Cysteinyl-tRNA synthetase class Ia DALR" evidence="11">
    <location>
        <begin position="353"/>
        <end position="415"/>
    </location>
</feature>
<dbReference type="Proteomes" id="UP000034723">
    <property type="component" value="Chromosome"/>
</dbReference>
<keyword evidence="4 10" id="KW-0547">Nucleotide-binding</keyword>
<dbReference type="SMART" id="SM00840">
    <property type="entry name" value="DALR_2"/>
    <property type="match status" value="1"/>
</dbReference>
<keyword evidence="6 10" id="KW-0067">ATP-binding</keyword>
<comment type="subcellular location">
    <subcellularLocation>
        <location evidence="10">Cytoplasm</location>
    </subcellularLocation>
</comment>
<evidence type="ECO:0000256" key="8">
    <source>
        <dbReference type="ARBA" id="ARBA00023146"/>
    </source>
</evidence>
<proteinExistence type="inferred from homology"/>
<evidence type="ECO:0000259" key="11">
    <source>
        <dbReference type="SMART" id="SM00840"/>
    </source>
</evidence>
<feature type="short sequence motif" description="'HIGH' region" evidence="10">
    <location>
        <begin position="27"/>
        <end position="37"/>
    </location>
</feature>
<comment type="cofactor">
    <cofactor evidence="10">
        <name>Zn(2+)</name>
        <dbReference type="ChEBI" id="CHEBI:29105"/>
    </cofactor>
    <text evidence="10">Binds 1 zinc ion per subunit.</text>
</comment>
<accession>A0A0F7IEI6</accession>
<dbReference type="AlphaFoldDB" id="A0A0F7IEI6"/>
<dbReference type="HOGENOM" id="CLU_013528_0_1_2"/>
<dbReference type="STRING" id="113653.GAH_01308"/>